<dbReference type="InterPro" id="IPR001633">
    <property type="entry name" value="EAL_dom"/>
</dbReference>
<sequence length="54" mass="6516">MYWRRDFAALEQSRQGWISPDVFIPIAEEHHLIVPLTRYVMAETIRQRPCFPDE</sequence>
<dbReference type="SUPFAM" id="SSF141868">
    <property type="entry name" value="EAL domain-like"/>
    <property type="match status" value="1"/>
</dbReference>
<accession>A0A484X349</accession>
<evidence type="ECO:0000313" key="2">
    <source>
        <dbReference type="EMBL" id="VFS18321.1"/>
    </source>
</evidence>
<dbReference type="Gene3D" id="3.20.20.450">
    <property type="entry name" value="EAL domain"/>
    <property type="match status" value="1"/>
</dbReference>
<dbReference type="InterPro" id="IPR035919">
    <property type="entry name" value="EAL_sf"/>
</dbReference>
<evidence type="ECO:0000313" key="3">
    <source>
        <dbReference type="Proteomes" id="UP000372890"/>
    </source>
</evidence>
<organism evidence="2 3">
    <name type="scientific">Escherichia coli</name>
    <dbReference type="NCBI Taxonomy" id="562"/>
    <lineage>
        <taxon>Bacteria</taxon>
        <taxon>Pseudomonadati</taxon>
        <taxon>Pseudomonadota</taxon>
        <taxon>Gammaproteobacteria</taxon>
        <taxon>Enterobacterales</taxon>
        <taxon>Enterobacteriaceae</taxon>
        <taxon>Escherichia</taxon>
    </lineage>
</organism>
<dbReference type="PROSITE" id="PS50883">
    <property type="entry name" value="EAL"/>
    <property type="match status" value="1"/>
</dbReference>
<dbReference type="EMBL" id="CAADIS010000004">
    <property type="protein sequence ID" value="VFS18321.1"/>
    <property type="molecule type" value="Genomic_DNA"/>
</dbReference>
<feature type="domain" description="EAL" evidence="1">
    <location>
        <begin position="1"/>
        <end position="54"/>
    </location>
</feature>
<protein>
    <submittedName>
        <fullName evidence="2">Putative signal transduction protein</fullName>
    </submittedName>
</protein>
<dbReference type="Proteomes" id="UP000372890">
    <property type="component" value="Unassembled WGS sequence"/>
</dbReference>
<name>A0A484X349_ECOLX</name>
<dbReference type="AlphaFoldDB" id="A0A484X349"/>
<gene>
    <name evidence="2" type="ORF">NCTC9001_02699</name>
</gene>
<reference evidence="2 3" key="1">
    <citation type="submission" date="2019-03" db="EMBL/GenBank/DDBJ databases">
        <authorList>
            <consortium name="Pathogen Informatics"/>
        </authorList>
    </citation>
    <scope>NUCLEOTIDE SEQUENCE [LARGE SCALE GENOMIC DNA]</scope>
    <source>
        <strain evidence="2 3">NCTC9001</strain>
    </source>
</reference>
<evidence type="ECO:0000259" key="1">
    <source>
        <dbReference type="PROSITE" id="PS50883"/>
    </source>
</evidence>
<proteinExistence type="predicted"/>